<dbReference type="InterPro" id="IPR027417">
    <property type="entry name" value="P-loop_NTPase"/>
</dbReference>
<dbReference type="InterPro" id="IPR009744">
    <property type="entry name" value="VirC1"/>
</dbReference>
<comment type="caution">
    <text evidence="1">The sequence shown here is derived from an EMBL/GenBank/DDBJ whole genome shotgun (WGS) entry which is preliminary data.</text>
</comment>
<keyword evidence="2" id="KW-1185">Reference proteome</keyword>
<sequence length="162" mass="18022">MSLLEAAYEDAELQGFDYALADTHGGSSELNNTIIASSNLLLIPTMLTPLDIDEALSTYRYVIELLLSENLVIPTAVLRQRVPVGRLTTSQRAMSDMLASLPVVQSPMHERDAFAAMKERGMLHLTLLNMRSDPTMRFLERNLRITMEELVTISKLIGEAEG</sequence>
<evidence type="ECO:0000313" key="2">
    <source>
        <dbReference type="Proteomes" id="UP000009319"/>
    </source>
</evidence>
<dbReference type="Proteomes" id="UP000009319">
    <property type="component" value="Unassembled WGS sequence"/>
</dbReference>
<reference evidence="1 2" key="1">
    <citation type="journal article" date="2013" name="Genome Announc.">
        <title>Draft Genome Sequence of Rhizobium mesoamericanum STM3625, a Nitrogen-Fixing Symbiont of Mimosa pudica Isolated in French Guiana (South America).</title>
        <authorList>
            <person name="Moulin L."/>
            <person name="Mornico D."/>
            <person name="Melkonian R."/>
            <person name="Klonowska A."/>
        </authorList>
    </citation>
    <scope>NUCLEOTIDE SEQUENCE [LARGE SCALE GENOMIC DNA]</scope>
    <source>
        <strain evidence="1 2">STM3625</strain>
    </source>
</reference>
<name>K0Q6B7_9HYPH</name>
<dbReference type="HOGENOM" id="CLU_104617_0_0_5"/>
<protein>
    <submittedName>
        <fullName evidence="1">Protein virC1</fullName>
    </submittedName>
</protein>
<evidence type="ECO:0000313" key="1">
    <source>
        <dbReference type="EMBL" id="CCM79579.1"/>
    </source>
</evidence>
<dbReference type="Pfam" id="PF07015">
    <property type="entry name" value="VirC1"/>
    <property type="match status" value="1"/>
</dbReference>
<gene>
    <name evidence="1" type="ORF">BN77_p30001</name>
</gene>
<dbReference type="SUPFAM" id="SSF52540">
    <property type="entry name" value="P-loop containing nucleoside triphosphate hydrolases"/>
    <property type="match status" value="1"/>
</dbReference>
<dbReference type="AlphaFoldDB" id="K0Q6B7"/>
<organism evidence="1 2">
    <name type="scientific">Rhizobium mesoamericanum STM3625</name>
    <dbReference type="NCBI Taxonomy" id="1211777"/>
    <lineage>
        <taxon>Bacteria</taxon>
        <taxon>Pseudomonadati</taxon>
        <taxon>Pseudomonadota</taxon>
        <taxon>Alphaproteobacteria</taxon>
        <taxon>Hyphomicrobiales</taxon>
        <taxon>Rhizobiaceae</taxon>
        <taxon>Rhizobium/Agrobacterium group</taxon>
        <taxon>Rhizobium</taxon>
    </lineage>
</organism>
<dbReference type="STRING" id="1211777.BN77_p30001"/>
<dbReference type="EMBL" id="CANI01000049">
    <property type="protein sequence ID" value="CCM79579.1"/>
    <property type="molecule type" value="Genomic_DNA"/>
</dbReference>
<dbReference type="Gene3D" id="3.40.50.300">
    <property type="entry name" value="P-loop containing nucleotide triphosphate hydrolases"/>
    <property type="match status" value="1"/>
</dbReference>
<proteinExistence type="predicted"/>
<accession>K0Q6B7</accession>
<dbReference type="eggNOG" id="COG1192">
    <property type="taxonomic scope" value="Bacteria"/>
</dbReference>